<name>A0A0A9CNW2_ARUDO</name>
<evidence type="ECO:0000313" key="1">
    <source>
        <dbReference type="EMBL" id="JAD73182.1"/>
    </source>
</evidence>
<reference evidence="1" key="2">
    <citation type="journal article" date="2015" name="Data Brief">
        <title>Shoot transcriptome of the giant reed, Arundo donax.</title>
        <authorList>
            <person name="Barrero R.A."/>
            <person name="Guerrero F.D."/>
            <person name="Moolhuijzen P."/>
            <person name="Goolsby J.A."/>
            <person name="Tidwell J."/>
            <person name="Bellgard S.E."/>
            <person name="Bellgard M.I."/>
        </authorList>
    </citation>
    <scope>NUCLEOTIDE SEQUENCE</scope>
    <source>
        <tissue evidence="1">Shoot tissue taken approximately 20 cm above the soil surface</tissue>
    </source>
</reference>
<dbReference type="EMBL" id="GBRH01224713">
    <property type="protein sequence ID" value="JAD73182.1"/>
    <property type="molecule type" value="Transcribed_RNA"/>
</dbReference>
<accession>A0A0A9CNW2</accession>
<reference evidence="1" key="1">
    <citation type="submission" date="2014-09" db="EMBL/GenBank/DDBJ databases">
        <authorList>
            <person name="Magalhaes I.L.F."/>
            <person name="Oliveira U."/>
            <person name="Santos F.R."/>
            <person name="Vidigal T.H.D.A."/>
            <person name="Brescovit A.D."/>
            <person name="Santos A.J."/>
        </authorList>
    </citation>
    <scope>NUCLEOTIDE SEQUENCE</scope>
    <source>
        <tissue evidence="1">Shoot tissue taken approximately 20 cm above the soil surface</tissue>
    </source>
</reference>
<protein>
    <submittedName>
        <fullName evidence="1">Uncharacterized protein</fullName>
    </submittedName>
</protein>
<organism evidence="1">
    <name type="scientific">Arundo donax</name>
    <name type="common">Giant reed</name>
    <name type="synonym">Donax arundinaceus</name>
    <dbReference type="NCBI Taxonomy" id="35708"/>
    <lineage>
        <taxon>Eukaryota</taxon>
        <taxon>Viridiplantae</taxon>
        <taxon>Streptophyta</taxon>
        <taxon>Embryophyta</taxon>
        <taxon>Tracheophyta</taxon>
        <taxon>Spermatophyta</taxon>
        <taxon>Magnoliopsida</taxon>
        <taxon>Liliopsida</taxon>
        <taxon>Poales</taxon>
        <taxon>Poaceae</taxon>
        <taxon>PACMAD clade</taxon>
        <taxon>Arundinoideae</taxon>
        <taxon>Arundineae</taxon>
        <taxon>Arundo</taxon>
    </lineage>
</organism>
<dbReference type="AlphaFoldDB" id="A0A0A9CNW2"/>
<proteinExistence type="predicted"/>
<sequence length="31" mass="3541">MAGWYKQKKSNNSCCSCLQNLNSVFSRSVRT</sequence>